<organism evidence="2 3">
    <name type="scientific">Escherichia coli</name>
    <dbReference type="NCBI Taxonomy" id="562"/>
    <lineage>
        <taxon>Bacteria</taxon>
        <taxon>Pseudomonadati</taxon>
        <taxon>Pseudomonadota</taxon>
        <taxon>Gammaproteobacteria</taxon>
        <taxon>Enterobacterales</taxon>
        <taxon>Enterobacteriaceae</taxon>
        <taxon>Escherichia</taxon>
    </lineage>
</organism>
<dbReference type="Proteomes" id="UP000254079">
    <property type="component" value="Unassembled WGS sequence"/>
</dbReference>
<evidence type="ECO:0000256" key="1">
    <source>
        <dbReference type="SAM" id="MobiDB-lite"/>
    </source>
</evidence>
<feature type="compositionally biased region" description="Polar residues" evidence="1">
    <location>
        <begin position="1"/>
        <end position="11"/>
    </location>
</feature>
<dbReference type="EMBL" id="UGCP01000002">
    <property type="protein sequence ID" value="STI84970.1"/>
    <property type="molecule type" value="Genomic_DNA"/>
</dbReference>
<evidence type="ECO:0000313" key="2">
    <source>
        <dbReference type="EMBL" id="STI84970.1"/>
    </source>
</evidence>
<sequence length="59" mass="6588">MEMETSKTSLSIRIASFPPLPDDGQKPHQPLGADDKGQREEDQQVGGEHQEAEWPIMLT</sequence>
<name>A0A376U738_ECOLX</name>
<evidence type="ECO:0000313" key="3">
    <source>
        <dbReference type="Proteomes" id="UP000254079"/>
    </source>
</evidence>
<reference evidence="2 3" key="1">
    <citation type="submission" date="2018-06" db="EMBL/GenBank/DDBJ databases">
        <authorList>
            <consortium name="Pathogen Informatics"/>
            <person name="Doyle S."/>
        </authorList>
    </citation>
    <scope>NUCLEOTIDE SEQUENCE [LARGE SCALE GENOMIC DNA]</scope>
    <source>
        <strain evidence="2 3">NCTC8622</strain>
    </source>
</reference>
<feature type="region of interest" description="Disordered" evidence="1">
    <location>
        <begin position="1"/>
        <end position="59"/>
    </location>
</feature>
<gene>
    <name evidence="2" type="ORF">NCTC8622_04045</name>
</gene>
<dbReference type="AlphaFoldDB" id="A0A376U738"/>
<feature type="compositionally biased region" description="Basic and acidic residues" evidence="1">
    <location>
        <begin position="33"/>
        <end position="52"/>
    </location>
</feature>
<accession>A0A376U738</accession>
<protein>
    <submittedName>
        <fullName evidence="2">Uncharacterized protein</fullName>
    </submittedName>
</protein>
<proteinExistence type="predicted"/>